<dbReference type="InterPro" id="IPR050953">
    <property type="entry name" value="N4_N6_ade-DNA_methylase"/>
</dbReference>
<reference evidence="9 10" key="1">
    <citation type="submission" date="2020-03" db="EMBL/GenBank/DDBJ databases">
        <title>Soil Listeria distribution.</title>
        <authorList>
            <person name="Liao J."/>
            <person name="Wiedmann M."/>
        </authorList>
    </citation>
    <scope>NUCLEOTIDE SEQUENCE [LARGE SCALE GENOMIC DNA]</scope>
    <source>
        <strain evidence="8 9">FSL L7-0259</strain>
        <strain evidence="7 10">FSL L7-1017</strain>
    </source>
</reference>
<dbReference type="AlphaFoldDB" id="A0A7X0Z668"/>
<dbReference type="EMBL" id="JAARUV010000001">
    <property type="protein sequence ID" value="MBC1777632.1"/>
    <property type="molecule type" value="Genomic_DNA"/>
</dbReference>
<keyword evidence="2 8" id="KW-0489">Methyltransferase</keyword>
<name>A0A7X0Z668_9LIST</name>
<feature type="domain" description="Type II methyltransferase M.TaqI-like" evidence="6">
    <location>
        <begin position="105"/>
        <end position="215"/>
    </location>
</feature>
<evidence type="ECO:0000313" key="10">
    <source>
        <dbReference type="Proteomes" id="UP000547643"/>
    </source>
</evidence>
<dbReference type="Proteomes" id="UP000547643">
    <property type="component" value="Unassembled WGS sequence"/>
</dbReference>
<dbReference type="PROSITE" id="PS00092">
    <property type="entry name" value="N6_MTASE"/>
    <property type="match status" value="1"/>
</dbReference>
<accession>A0A7X0Z668</accession>
<organism evidence="8 9">
    <name type="scientific">Listeria booriae</name>
    <dbReference type="NCBI Taxonomy" id="1552123"/>
    <lineage>
        <taxon>Bacteria</taxon>
        <taxon>Bacillati</taxon>
        <taxon>Bacillota</taxon>
        <taxon>Bacilli</taxon>
        <taxon>Bacillales</taxon>
        <taxon>Listeriaceae</taxon>
        <taxon>Listeria</taxon>
    </lineage>
</organism>
<comment type="catalytic activity">
    <reaction evidence="5">
        <text>a 2'-deoxyadenosine in DNA + S-adenosyl-L-methionine = an N(6)-methyl-2'-deoxyadenosine in DNA + S-adenosyl-L-homocysteine + H(+)</text>
        <dbReference type="Rhea" id="RHEA:15197"/>
        <dbReference type="Rhea" id="RHEA-COMP:12418"/>
        <dbReference type="Rhea" id="RHEA-COMP:12419"/>
        <dbReference type="ChEBI" id="CHEBI:15378"/>
        <dbReference type="ChEBI" id="CHEBI:57856"/>
        <dbReference type="ChEBI" id="CHEBI:59789"/>
        <dbReference type="ChEBI" id="CHEBI:90615"/>
        <dbReference type="ChEBI" id="CHEBI:90616"/>
        <dbReference type="EC" id="2.1.1.72"/>
    </reaction>
</comment>
<gene>
    <name evidence="7" type="ORF">HCA46_02190</name>
    <name evidence="8" type="ORF">HCB27_08500</name>
</gene>
<evidence type="ECO:0000259" key="6">
    <source>
        <dbReference type="Pfam" id="PF07669"/>
    </source>
</evidence>
<dbReference type="PANTHER" id="PTHR33841">
    <property type="entry name" value="DNA METHYLTRANSFERASE YEEA-RELATED"/>
    <property type="match status" value="1"/>
</dbReference>
<dbReference type="PANTHER" id="PTHR33841:SF1">
    <property type="entry name" value="DNA METHYLTRANSFERASE A"/>
    <property type="match status" value="1"/>
</dbReference>
<evidence type="ECO:0000256" key="5">
    <source>
        <dbReference type="ARBA" id="ARBA00047942"/>
    </source>
</evidence>
<dbReference type="RefSeq" id="WP_185470251.1">
    <property type="nucleotide sequence ID" value="NZ_JAARRX010000001.1"/>
</dbReference>
<keyword evidence="4" id="KW-0949">S-adenosyl-L-methionine</keyword>
<evidence type="ECO:0000256" key="3">
    <source>
        <dbReference type="ARBA" id="ARBA00022679"/>
    </source>
</evidence>
<keyword evidence="3" id="KW-0808">Transferase</keyword>
<comment type="caution">
    <text evidence="8">The sequence shown here is derived from an EMBL/GenBank/DDBJ whole genome shotgun (WGS) entry which is preliminary data.</text>
</comment>
<dbReference type="GO" id="GO:0032259">
    <property type="term" value="P:methylation"/>
    <property type="evidence" value="ECO:0007669"/>
    <property type="project" value="UniProtKB-KW"/>
</dbReference>
<dbReference type="InterPro" id="IPR011639">
    <property type="entry name" value="MethylTrfase_TaqI-like_dom"/>
</dbReference>
<dbReference type="GO" id="GO:0006304">
    <property type="term" value="P:DNA modification"/>
    <property type="evidence" value="ECO:0007669"/>
    <property type="project" value="InterPro"/>
</dbReference>
<evidence type="ECO:0000256" key="1">
    <source>
        <dbReference type="ARBA" id="ARBA00011900"/>
    </source>
</evidence>
<dbReference type="PRINTS" id="PR00507">
    <property type="entry name" value="N12N6MTFRASE"/>
</dbReference>
<dbReference type="GO" id="GO:0009007">
    <property type="term" value="F:site-specific DNA-methyltransferase (adenine-specific) activity"/>
    <property type="evidence" value="ECO:0007669"/>
    <property type="project" value="UniProtKB-EC"/>
</dbReference>
<dbReference type="InterPro" id="IPR002052">
    <property type="entry name" value="DNA_methylase_N6_adenine_CS"/>
</dbReference>
<dbReference type="Proteomes" id="UP000541735">
    <property type="component" value="Unassembled WGS sequence"/>
</dbReference>
<protein>
    <recommendedName>
        <fullName evidence="1">site-specific DNA-methyltransferase (adenine-specific)</fullName>
        <ecNumber evidence="1">2.1.1.72</ecNumber>
    </recommendedName>
</protein>
<dbReference type="Pfam" id="PF07669">
    <property type="entry name" value="Eco57I"/>
    <property type="match status" value="1"/>
</dbReference>
<dbReference type="EC" id="2.1.1.72" evidence="1"/>
<proteinExistence type="predicted"/>
<evidence type="ECO:0000313" key="7">
    <source>
        <dbReference type="EMBL" id="MBC1777632.1"/>
    </source>
</evidence>
<evidence type="ECO:0000256" key="4">
    <source>
        <dbReference type="ARBA" id="ARBA00022691"/>
    </source>
</evidence>
<evidence type="ECO:0000313" key="8">
    <source>
        <dbReference type="EMBL" id="MBC2176652.1"/>
    </source>
</evidence>
<evidence type="ECO:0000313" key="9">
    <source>
        <dbReference type="Proteomes" id="UP000541735"/>
    </source>
</evidence>
<dbReference type="SUPFAM" id="SSF53335">
    <property type="entry name" value="S-adenosyl-L-methionine-dependent methyltransferases"/>
    <property type="match status" value="1"/>
</dbReference>
<sequence>MIKKINEKCQKFTPEKNVIELLDRVGYIKGLYGKKILENACGDGNILIIVVERYIQDAILDGIPLHQIKLGLENDIFGAEIDSRHIETCVLKLEKIANGFGIHSVKWNILNVDTLKKKINFKFDFVVGNPPYITYQEIDTETRVYLRENYEVCKRGKFDYCYAFIESGLKNLNERGKMGYLIPNSLFKNVFAQELRDFMLPKILAIYDYSTMKLFKDAITSSSIVIFDMSAKNECVQYFDIVEKKEYPIRKKKLIGKWIFQDPLNTNSQKEIKRFGDFFKVSNSVATLRNEIYVLKEFVEGDEFFSTGRLFFEKDIVREAASPRGFAKNKRELIIFPYRYDLSNNLERFSDTEMRKFYPKVYKYLKSHKLELDKRDMDTSAKWFEYGRSQALSHLNVEKLLISTVISNKVNIYKLEKHCIPYSGFYITAKGGLLLNEAKKILESDEFLAYVKSVGINVSGSSMRITVKDIENYKFI</sequence>
<dbReference type="InterPro" id="IPR029063">
    <property type="entry name" value="SAM-dependent_MTases_sf"/>
</dbReference>
<evidence type="ECO:0000256" key="2">
    <source>
        <dbReference type="ARBA" id="ARBA00022603"/>
    </source>
</evidence>
<dbReference type="Gene3D" id="3.40.50.150">
    <property type="entry name" value="Vaccinia Virus protein VP39"/>
    <property type="match status" value="1"/>
</dbReference>
<dbReference type="EMBL" id="JAARYD010000004">
    <property type="protein sequence ID" value="MBC2176652.1"/>
    <property type="molecule type" value="Genomic_DNA"/>
</dbReference>
<dbReference type="GO" id="GO:0003676">
    <property type="term" value="F:nucleic acid binding"/>
    <property type="evidence" value="ECO:0007669"/>
    <property type="project" value="InterPro"/>
</dbReference>